<dbReference type="Gene3D" id="3.40.630.30">
    <property type="match status" value="1"/>
</dbReference>
<evidence type="ECO:0000313" key="4">
    <source>
        <dbReference type="EMBL" id="GAA0370312.1"/>
    </source>
</evidence>
<protein>
    <submittedName>
        <fullName evidence="4">GNAT family N-acetyltransferase</fullName>
    </submittedName>
</protein>
<dbReference type="Pfam" id="PF00583">
    <property type="entry name" value="Acetyltransf_1"/>
    <property type="match status" value="1"/>
</dbReference>
<evidence type="ECO:0000256" key="2">
    <source>
        <dbReference type="ARBA" id="ARBA00023315"/>
    </source>
</evidence>
<evidence type="ECO:0000313" key="5">
    <source>
        <dbReference type="Proteomes" id="UP001501166"/>
    </source>
</evidence>
<keyword evidence="1" id="KW-0808">Transferase</keyword>
<dbReference type="EMBL" id="BAAACW010000148">
    <property type="protein sequence ID" value="GAA0370312.1"/>
    <property type="molecule type" value="Genomic_DNA"/>
</dbReference>
<dbReference type="Proteomes" id="UP001501166">
    <property type="component" value="Unassembled WGS sequence"/>
</dbReference>
<dbReference type="RefSeq" id="WP_343756653.1">
    <property type="nucleotide sequence ID" value="NZ_BAAACW010000148.1"/>
</dbReference>
<dbReference type="PANTHER" id="PTHR43800:SF1">
    <property type="entry name" value="PEPTIDYL-LYSINE N-ACETYLTRANSFERASE YJAB"/>
    <property type="match status" value="1"/>
</dbReference>
<keyword evidence="5" id="KW-1185">Reference proteome</keyword>
<evidence type="ECO:0000259" key="3">
    <source>
        <dbReference type="PROSITE" id="PS51186"/>
    </source>
</evidence>
<evidence type="ECO:0000256" key="1">
    <source>
        <dbReference type="ARBA" id="ARBA00022679"/>
    </source>
</evidence>
<comment type="caution">
    <text evidence="4">The sequence shown here is derived from an EMBL/GenBank/DDBJ whole genome shotgun (WGS) entry which is preliminary data.</text>
</comment>
<feature type="domain" description="N-acetyltransferase" evidence="3">
    <location>
        <begin position="1"/>
        <end position="167"/>
    </location>
</feature>
<accession>A0ABN0XR97</accession>
<dbReference type="InterPro" id="IPR016181">
    <property type="entry name" value="Acyl_CoA_acyltransferase"/>
</dbReference>
<proteinExistence type="predicted"/>
<dbReference type="CDD" id="cd04301">
    <property type="entry name" value="NAT_SF"/>
    <property type="match status" value="1"/>
</dbReference>
<dbReference type="PROSITE" id="PS51186">
    <property type="entry name" value="GNAT"/>
    <property type="match status" value="1"/>
</dbReference>
<dbReference type="InterPro" id="IPR000182">
    <property type="entry name" value="GNAT_dom"/>
</dbReference>
<gene>
    <name evidence="4" type="ORF">GCM10008932_22290</name>
</gene>
<organism evidence="4 5">
    <name type="scientific">Alkalibacterium iburiense</name>
    <dbReference type="NCBI Taxonomy" id="290589"/>
    <lineage>
        <taxon>Bacteria</taxon>
        <taxon>Bacillati</taxon>
        <taxon>Bacillota</taxon>
        <taxon>Bacilli</taxon>
        <taxon>Lactobacillales</taxon>
        <taxon>Carnobacteriaceae</taxon>
        <taxon>Alkalibacterium</taxon>
    </lineage>
</organism>
<keyword evidence="2" id="KW-0012">Acyltransferase</keyword>
<dbReference type="PANTHER" id="PTHR43800">
    <property type="entry name" value="PEPTIDYL-LYSINE N-ACETYLTRANSFERASE YJAB"/>
    <property type="match status" value="1"/>
</dbReference>
<reference evidence="4 5" key="1">
    <citation type="journal article" date="2019" name="Int. J. Syst. Evol. Microbiol.">
        <title>The Global Catalogue of Microorganisms (GCM) 10K type strain sequencing project: providing services to taxonomists for standard genome sequencing and annotation.</title>
        <authorList>
            <consortium name="The Broad Institute Genomics Platform"/>
            <consortium name="The Broad Institute Genome Sequencing Center for Infectious Disease"/>
            <person name="Wu L."/>
            <person name="Ma J."/>
        </authorList>
    </citation>
    <scope>NUCLEOTIDE SEQUENCE [LARGE SCALE GENOMIC DNA]</scope>
    <source>
        <strain evidence="4 5">JCM 12662</strain>
    </source>
</reference>
<dbReference type="SUPFAM" id="SSF55729">
    <property type="entry name" value="Acyl-CoA N-acyltransferases (Nat)"/>
    <property type="match status" value="1"/>
</dbReference>
<name>A0ABN0XR97_9LACT</name>
<sequence length="175" mass="20586">MRIRKAKQSDAEDIAKVHVDSWRTTYKGIISDKFLNQLSYDRRTELWQGNISKEDTYILVVENSEGQIVGFADAWKRETNIVPYSIDLTSIYLLEDYQGKGIGKMLIRELFTYFKEKGYEKVFVDVLEENKSRYFYEHYGAKHIKSVEIKIGDALLNEFIYEWNDLDCALEKLNA</sequence>